<dbReference type="RefSeq" id="WP_249247881.1">
    <property type="nucleotide sequence ID" value="NZ_JAKIKT010000001.1"/>
</dbReference>
<keyword evidence="9" id="KW-1185">Reference proteome</keyword>
<comment type="function">
    <text evidence="1">Possible endonuclease which induces a single-strand cut and initiates DNA replication.</text>
</comment>
<evidence type="ECO:0000313" key="8">
    <source>
        <dbReference type="EMBL" id="MCL2913092.1"/>
    </source>
</evidence>
<evidence type="ECO:0000256" key="6">
    <source>
        <dbReference type="ARBA" id="ARBA00022801"/>
    </source>
</evidence>
<proteinExistence type="inferred from homology"/>
<organism evidence="8 9">
    <name type="scientific">Shewanella corallii</name>
    <dbReference type="NCBI Taxonomy" id="560080"/>
    <lineage>
        <taxon>Bacteria</taxon>
        <taxon>Pseudomonadati</taxon>
        <taxon>Pseudomonadota</taxon>
        <taxon>Gammaproteobacteria</taxon>
        <taxon>Alteromonadales</taxon>
        <taxon>Shewanellaceae</taxon>
        <taxon>Shewanella</taxon>
    </lineage>
</organism>
<keyword evidence="6" id="KW-0378">Hydrolase</keyword>
<dbReference type="EMBL" id="JAKIKT010000001">
    <property type="protein sequence ID" value="MCL2913092.1"/>
    <property type="molecule type" value="Genomic_DNA"/>
</dbReference>
<evidence type="ECO:0000256" key="5">
    <source>
        <dbReference type="ARBA" id="ARBA00022759"/>
    </source>
</evidence>
<evidence type="ECO:0000256" key="2">
    <source>
        <dbReference type="ARBA" id="ARBA00009260"/>
    </source>
</evidence>
<evidence type="ECO:0000259" key="7">
    <source>
        <dbReference type="Pfam" id="PF05840"/>
    </source>
</evidence>
<keyword evidence="5 8" id="KW-0255">Endonuclease</keyword>
<dbReference type="Pfam" id="PF05840">
    <property type="entry name" value="Phage_GPA"/>
    <property type="match status" value="1"/>
</dbReference>
<keyword evidence="4" id="KW-0540">Nuclease</keyword>
<accession>A0ABT0N3R7</accession>
<reference evidence="8 9" key="1">
    <citation type="submission" date="2022-01" db="EMBL/GenBank/DDBJ databases">
        <title>Whole genome-based taxonomy of the Shewanellaceae.</title>
        <authorList>
            <person name="Martin-Rodriguez A.J."/>
        </authorList>
    </citation>
    <scope>NUCLEOTIDE SEQUENCE [LARGE SCALE GENOMIC DNA]</scope>
    <source>
        <strain evidence="8 9">DSM 21332</strain>
    </source>
</reference>
<feature type="domain" description="Replication gene A protein-like" evidence="7">
    <location>
        <begin position="131"/>
        <end position="383"/>
    </location>
</feature>
<evidence type="ECO:0000313" key="9">
    <source>
        <dbReference type="Proteomes" id="UP001202831"/>
    </source>
</evidence>
<dbReference type="GO" id="GO:0004519">
    <property type="term" value="F:endonuclease activity"/>
    <property type="evidence" value="ECO:0007669"/>
    <property type="project" value="UniProtKB-KW"/>
</dbReference>
<dbReference type="Proteomes" id="UP001202831">
    <property type="component" value="Unassembled WGS sequence"/>
</dbReference>
<comment type="caution">
    <text evidence="8">The sequence shown here is derived from an EMBL/GenBank/DDBJ whole genome shotgun (WGS) entry which is preliminary data.</text>
</comment>
<gene>
    <name evidence="8" type="ORF">L2725_04745</name>
</gene>
<keyword evidence="3" id="KW-0235">DNA replication</keyword>
<sequence>MPEVHPHDTAWLSKQVDGIPEHFKQEIMADYLNKPTRREANLGVLAERKAIAAILHNHDPHQHINIDYRDCTVSAKIHSRQCLCLQLQYHSMPLCGLYKLTVNYIKAQGLEPHPLPTKTLTAVEEGLLTESDTVKVNGVLNRAKDPDWWRRKLKTQHTRQLETLSRHFNQVNKQRGIYISALSFSHIQNRWVDNQAFLQETIATNEDGYSTSLAELSSLNVSNPAIRRAELMVRTHGFEECAKALSYSALFLTMTCPSKYHRSLSKSGCKNPNWNGATPQDGQQYLCLTFSRIRAALGHKGISVFGFRVAEPHHDGTPHWHLLLFMEPEHEAAIIDTFKNYCFEEDGNEPGAAKHRFTVERIDPDKGSATGYIAKYISKNIDGEGIDADNYGKDAKESAVRVRAWASCWGIRQFQQLGGVSVSVWRELRRLEAIKEAELEWIEEIRKTADQSNWQEFTELMGGVFCKRNEQTIRPLYQAVMDVKPQSALPNQPPLIDNPPTIPPNQQFKSNRYGDETLTRLKGVISLGVEIITRVHEWTMSHAPSSKCSSLEYCQ</sequence>
<dbReference type="InterPro" id="IPR008766">
    <property type="entry name" value="Replication_gene_A-like"/>
</dbReference>
<protein>
    <submittedName>
        <fullName evidence="8">Replication endonuclease</fullName>
    </submittedName>
</protein>
<comment type="similarity">
    <text evidence="2">Belongs to the phage GPA family.</text>
</comment>
<evidence type="ECO:0000256" key="1">
    <source>
        <dbReference type="ARBA" id="ARBA00003293"/>
    </source>
</evidence>
<evidence type="ECO:0000256" key="3">
    <source>
        <dbReference type="ARBA" id="ARBA00022705"/>
    </source>
</evidence>
<evidence type="ECO:0000256" key="4">
    <source>
        <dbReference type="ARBA" id="ARBA00022722"/>
    </source>
</evidence>
<name>A0ABT0N3R7_9GAMM</name>